<proteinExistence type="predicted"/>
<comment type="caution">
    <text evidence="1">The sequence shown here is derived from an EMBL/GenBank/DDBJ whole genome shotgun (WGS) entry which is preliminary data.</text>
</comment>
<accession>A0A392U7A5</accession>
<protein>
    <submittedName>
        <fullName evidence="1">Uncharacterized protein</fullName>
    </submittedName>
</protein>
<sequence length="55" mass="6004">SQGLCSSRPSSRSLYLLHPRCSSGYGWCDGRRKPPAPPPVQIGWTLSFDVLTDGI</sequence>
<evidence type="ECO:0000313" key="2">
    <source>
        <dbReference type="Proteomes" id="UP000265520"/>
    </source>
</evidence>
<dbReference type="AlphaFoldDB" id="A0A392U7A5"/>
<reference evidence="1 2" key="1">
    <citation type="journal article" date="2018" name="Front. Plant Sci.">
        <title>Red Clover (Trifolium pratense) and Zigzag Clover (T. medium) - A Picture of Genomic Similarities and Differences.</title>
        <authorList>
            <person name="Dluhosova J."/>
            <person name="Istvanek J."/>
            <person name="Nedelnik J."/>
            <person name="Repkova J."/>
        </authorList>
    </citation>
    <scope>NUCLEOTIDE SEQUENCE [LARGE SCALE GENOMIC DNA]</scope>
    <source>
        <strain evidence="2">cv. 10/8</strain>
        <tissue evidence="1">Leaf</tissue>
    </source>
</reference>
<keyword evidence="2" id="KW-1185">Reference proteome</keyword>
<dbReference type="EMBL" id="LXQA010754945">
    <property type="protein sequence ID" value="MCI69389.1"/>
    <property type="molecule type" value="Genomic_DNA"/>
</dbReference>
<name>A0A392U7A5_9FABA</name>
<dbReference type="Proteomes" id="UP000265520">
    <property type="component" value="Unassembled WGS sequence"/>
</dbReference>
<feature type="non-terminal residue" evidence="1">
    <location>
        <position position="1"/>
    </location>
</feature>
<organism evidence="1 2">
    <name type="scientific">Trifolium medium</name>
    <dbReference type="NCBI Taxonomy" id="97028"/>
    <lineage>
        <taxon>Eukaryota</taxon>
        <taxon>Viridiplantae</taxon>
        <taxon>Streptophyta</taxon>
        <taxon>Embryophyta</taxon>
        <taxon>Tracheophyta</taxon>
        <taxon>Spermatophyta</taxon>
        <taxon>Magnoliopsida</taxon>
        <taxon>eudicotyledons</taxon>
        <taxon>Gunneridae</taxon>
        <taxon>Pentapetalae</taxon>
        <taxon>rosids</taxon>
        <taxon>fabids</taxon>
        <taxon>Fabales</taxon>
        <taxon>Fabaceae</taxon>
        <taxon>Papilionoideae</taxon>
        <taxon>50 kb inversion clade</taxon>
        <taxon>NPAAA clade</taxon>
        <taxon>Hologalegina</taxon>
        <taxon>IRL clade</taxon>
        <taxon>Trifolieae</taxon>
        <taxon>Trifolium</taxon>
    </lineage>
</organism>
<evidence type="ECO:0000313" key="1">
    <source>
        <dbReference type="EMBL" id="MCI69389.1"/>
    </source>
</evidence>